<keyword evidence="8" id="KW-0443">Lipid metabolism</keyword>
<dbReference type="PANTHER" id="PTHR23309">
    <property type="entry name" value="3-HYDROXYACYL-COA DEHYROGENASE"/>
    <property type="match status" value="1"/>
</dbReference>
<dbReference type="InterPro" id="IPR001753">
    <property type="entry name" value="Enoyl-CoA_hydra/iso"/>
</dbReference>
<evidence type="ECO:0000256" key="1">
    <source>
        <dbReference type="ARBA" id="ARBA00004275"/>
    </source>
</evidence>
<evidence type="ECO:0000256" key="5">
    <source>
        <dbReference type="ARBA" id="ARBA00022963"/>
    </source>
</evidence>
<evidence type="ECO:0000256" key="12">
    <source>
        <dbReference type="ARBA" id="ARBA00023268"/>
    </source>
</evidence>
<dbReference type="Pfam" id="PF00725">
    <property type="entry name" value="3HCDH"/>
    <property type="match status" value="2"/>
</dbReference>
<comment type="similarity">
    <text evidence="3">In the N-terminal section; belongs to the enoyl-CoA hydratase/isomerase family.</text>
</comment>
<dbReference type="OrthoDB" id="5389341at2"/>
<dbReference type="InterPro" id="IPR006108">
    <property type="entry name" value="3HC_DH_C"/>
</dbReference>
<dbReference type="InterPro" id="IPR006176">
    <property type="entry name" value="3-OHacyl-CoA_DH_NAD-bd"/>
</dbReference>
<dbReference type="FunFam" id="1.10.1040.50:FF:000006">
    <property type="entry name" value="Peroxisomal bifunctional enzyme"/>
    <property type="match status" value="1"/>
</dbReference>
<dbReference type="GO" id="GO:0070403">
    <property type="term" value="F:NAD+ binding"/>
    <property type="evidence" value="ECO:0007669"/>
    <property type="project" value="InterPro"/>
</dbReference>
<keyword evidence="18" id="KW-1185">Reference proteome</keyword>
<dbReference type="PANTHER" id="PTHR23309:SF51">
    <property type="entry name" value="3-HYDROXYACYL-COA DEHYDROGENASE-RELATED"/>
    <property type="match status" value="1"/>
</dbReference>
<evidence type="ECO:0000256" key="6">
    <source>
        <dbReference type="ARBA" id="ARBA00023002"/>
    </source>
</evidence>
<dbReference type="GO" id="GO:0004300">
    <property type="term" value="F:enoyl-CoA hydratase activity"/>
    <property type="evidence" value="ECO:0007669"/>
    <property type="project" value="UniProtKB-ARBA"/>
</dbReference>
<dbReference type="Proteomes" id="UP000064939">
    <property type="component" value="Chromosome"/>
</dbReference>
<evidence type="ECO:0000256" key="8">
    <source>
        <dbReference type="ARBA" id="ARBA00023098"/>
    </source>
</evidence>
<dbReference type="UniPathway" id="UPA00659"/>
<keyword evidence="5" id="KW-0442">Lipid degradation</keyword>
<evidence type="ECO:0000256" key="3">
    <source>
        <dbReference type="ARBA" id="ARBA00008750"/>
    </source>
</evidence>
<dbReference type="SUPFAM" id="SSF51735">
    <property type="entry name" value="NAD(P)-binding Rossmann-fold domains"/>
    <property type="match status" value="1"/>
</dbReference>
<protein>
    <submittedName>
        <fullName evidence="17">3-hydroxyacyl-CoA dehydrogenase</fullName>
    </submittedName>
</protein>
<keyword evidence="7" id="KW-0520">NAD</keyword>
<evidence type="ECO:0000313" key="17">
    <source>
        <dbReference type="EMBL" id="ALH96106.1"/>
    </source>
</evidence>
<dbReference type="Gene3D" id="1.10.1040.50">
    <property type="match status" value="1"/>
</dbReference>
<dbReference type="Pfam" id="PF02737">
    <property type="entry name" value="3HCDH_N"/>
    <property type="match status" value="1"/>
</dbReference>
<evidence type="ECO:0000256" key="2">
    <source>
        <dbReference type="ARBA" id="ARBA00005005"/>
    </source>
</evidence>
<dbReference type="GO" id="GO:0003857">
    <property type="term" value="F:(3S)-3-hydroxyacyl-CoA dehydrogenase (NAD+) activity"/>
    <property type="evidence" value="ECO:0007669"/>
    <property type="project" value="UniProtKB-EC"/>
</dbReference>
<dbReference type="GO" id="GO:0016853">
    <property type="term" value="F:isomerase activity"/>
    <property type="evidence" value="ECO:0007669"/>
    <property type="project" value="UniProtKB-KW"/>
</dbReference>
<comment type="subcellular location">
    <subcellularLocation>
        <location evidence="1">Peroxisome</location>
    </subcellularLocation>
</comment>
<dbReference type="PROSITE" id="PS00166">
    <property type="entry name" value="ENOYL_COA_HYDRATASE"/>
    <property type="match status" value="1"/>
</dbReference>
<feature type="domain" description="3-hydroxyacyl-CoA dehydrogenase C-terminal" evidence="15">
    <location>
        <begin position="596"/>
        <end position="666"/>
    </location>
</feature>
<evidence type="ECO:0000256" key="7">
    <source>
        <dbReference type="ARBA" id="ARBA00023027"/>
    </source>
</evidence>
<dbReference type="STRING" id="1324350.AOY20_11490"/>
<dbReference type="InterPro" id="IPR018376">
    <property type="entry name" value="Enoyl-CoA_hyd/isom_CS"/>
</dbReference>
<dbReference type="FunFam" id="3.40.50.720:FF:000009">
    <property type="entry name" value="Fatty oxidation complex, alpha subunit"/>
    <property type="match status" value="1"/>
</dbReference>
<keyword evidence="12" id="KW-0511">Multifunctional enzyme</keyword>
<feature type="domain" description="3-hydroxyacyl-CoA dehydrogenase NAD binding" evidence="16">
    <location>
        <begin position="289"/>
        <end position="466"/>
    </location>
</feature>
<keyword evidence="10" id="KW-0413">Isomerase</keyword>
<dbReference type="RefSeq" id="WP_054581989.1">
    <property type="nucleotide sequence ID" value="NZ_CP012808.1"/>
</dbReference>
<comment type="pathway">
    <text evidence="2">Lipid metabolism; fatty acid beta-oxidation.</text>
</comment>
<evidence type="ECO:0000256" key="13">
    <source>
        <dbReference type="ARBA" id="ARBA00049556"/>
    </source>
</evidence>
<reference evidence="17 18" key="1">
    <citation type="journal article" date="2015" name="Int. J. Syst. Evol. Microbiol.">
        <title>Acinetobacter equi sp. nov. isolated from horse faeces.</title>
        <authorList>
            <person name="Poppel M.T."/>
            <person name="Skiebe E."/>
            <person name="Laue M."/>
            <person name="Bergmann H."/>
            <person name="Ebersberger I."/>
            <person name="Garn T."/>
            <person name="Fruth A."/>
            <person name="Baumgardt S."/>
            <person name="Busse H.J."/>
            <person name="Wilharm G."/>
        </authorList>
    </citation>
    <scope>NUCLEOTIDE SEQUENCE [LARGE SCALE GENOMIC DNA]</scope>
    <source>
        <strain evidence="17 18">114</strain>
    </source>
</reference>
<sequence length="682" mass="74891">MTETIHYEIDGSIAVIVIDNPPVNTGSWSVRKGLLDAVEKFTQDDTLIAAVIIGKDKNFISGSDLKEFGKPITPPELPQVIEAIEKCPKPVIAAISGATLGGGYELALGCDARLASENTIVGLPEVTLGMLPGAGGTQRLPRLIGMGKSIQVICSGKRYKSQEALKLGMIDAIAEGELRQFAVEFAKTAQKNPLSNKTVEKDESAEFDAIVKKALRAGKHRPPVQESIRLIKATADVGFYESLAEERRVFQQLRIDEEAFARRHLFFAETNAKKVINLKEAPIKPVKNIVVVGAGTMGTGIAVSALKAGFHVTVYDQSKSILVQCKSRIDSIYEADITSGLIKTEQRDVQLAQLELSDYKSAFENADLVIEAIYENLAVKQDLIRKIESIASANTIIASNTSYIDLDEIAEVSLRPENIVGIHFFNPAHIMRLVEVIHGNNTSQKVIATAFALIQKLGKLPIICKNSFGFIGNRIYAAYRYQCELMLEEGALPHQIDEAIERYGFNMGPFAVGDLSGLDIAWNMRKANAHKRNPEARYISIPDQICELGRFGVKTQAGYYSYADGKKQIDPVITKLIMYASEQKKIVRKEFSSEQIIERVLLTMANEAALLLAEGVTARMNDIDLVMINGFGFPKWEGGPAYWASRQNLDELYEKQKALAEVSGSGFIAGDISIFQKLAKTA</sequence>
<dbReference type="InterPro" id="IPR029045">
    <property type="entry name" value="ClpP/crotonase-like_dom_sf"/>
</dbReference>
<comment type="catalytic activity">
    <reaction evidence="13">
        <text>a (3S)-3-hydroxyacyl-CoA + NAD(+) = a 3-oxoacyl-CoA + NADH + H(+)</text>
        <dbReference type="Rhea" id="RHEA:22432"/>
        <dbReference type="ChEBI" id="CHEBI:15378"/>
        <dbReference type="ChEBI" id="CHEBI:57318"/>
        <dbReference type="ChEBI" id="CHEBI:57540"/>
        <dbReference type="ChEBI" id="CHEBI:57945"/>
        <dbReference type="ChEBI" id="CHEBI:90726"/>
        <dbReference type="EC" id="1.1.1.35"/>
    </reaction>
</comment>
<dbReference type="KEGG" id="aei:AOY20_11490"/>
<organism evidence="17 18">
    <name type="scientific">Acinetobacter equi</name>
    <dbReference type="NCBI Taxonomy" id="1324350"/>
    <lineage>
        <taxon>Bacteria</taxon>
        <taxon>Pseudomonadati</taxon>
        <taxon>Pseudomonadota</taxon>
        <taxon>Gammaproteobacteria</taxon>
        <taxon>Moraxellales</taxon>
        <taxon>Moraxellaceae</taxon>
        <taxon>Acinetobacter</taxon>
    </lineage>
</organism>
<evidence type="ECO:0000259" key="15">
    <source>
        <dbReference type="Pfam" id="PF00725"/>
    </source>
</evidence>
<dbReference type="Gene3D" id="3.90.226.10">
    <property type="entry name" value="2-enoyl-CoA Hydratase, Chain A, domain 1"/>
    <property type="match status" value="1"/>
</dbReference>
<evidence type="ECO:0000256" key="14">
    <source>
        <dbReference type="RuleBase" id="RU003707"/>
    </source>
</evidence>
<dbReference type="EMBL" id="CP012808">
    <property type="protein sequence ID" value="ALH96106.1"/>
    <property type="molecule type" value="Genomic_DNA"/>
</dbReference>
<proteinExistence type="inferred from homology"/>
<keyword evidence="9" id="KW-0576">Peroxisome</keyword>
<dbReference type="SUPFAM" id="SSF52096">
    <property type="entry name" value="ClpP/crotonase"/>
    <property type="match status" value="1"/>
</dbReference>
<feature type="domain" description="3-hydroxyacyl-CoA dehydrogenase C-terminal" evidence="15">
    <location>
        <begin position="469"/>
        <end position="562"/>
    </location>
</feature>
<name>A0A0N9W4M4_9GAMM</name>
<dbReference type="CDD" id="cd06558">
    <property type="entry name" value="crotonase-like"/>
    <property type="match status" value="1"/>
</dbReference>
<dbReference type="SUPFAM" id="SSF48179">
    <property type="entry name" value="6-phosphogluconate dehydrogenase C-terminal domain-like"/>
    <property type="match status" value="2"/>
</dbReference>
<gene>
    <name evidence="17" type="ORF">AOY20_11490</name>
</gene>
<evidence type="ECO:0000313" key="18">
    <source>
        <dbReference type="Proteomes" id="UP000064939"/>
    </source>
</evidence>
<dbReference type="GO" id="GO:0006635">
    <property type="term" value="P:fatty acid beta-oxidation"/>
    <property type="evidence" value="ECO:0007669"/>
    <property type="project" value="UniProtKB-UniPathway"/>
</dbReference>
<dbReference type="Pfam" id="PF00378">
    <property type="entry name" value="ECH_1"/>
    <property type="match status" value="1"/>
</dbReference>
<evidence type="ECO:0000256" key="9">
    <source>
        <dbReference type="ARBA" id="ARBA00023140"/>
    </source>
</evidence>
<accession>A0A0N9W4M4</accession>
<dbReference type="InterPro" id="IPR008927">
    <property type="entry name" value="6-PGluconate_DH-like_C_sf"/>
</dbReference>
<evidence type="ECO:0000256" key="4">
    <source>
        <dbReference type="ARBA" id="ARBA00022832"/>
    </source>
</evidence>
<keyword evidence="4" id="KW-0276">Fatty acid metabolism</keyword>
<dbReference type="AlphaFoldDB" id="A0A0N9W4M4"/>
<dbReference type="InterPro" id="IPR036291">
    <property type="entry name" value="NAD(P)-bd_dom_sf"/>
</dbReference>
<evidence type="ECO:0000256" key="11">
    <source>
        <dbReference type="ARBA" id="ARBA00023239"/>
    </source>
</evidence>
<dbReference type="Gene3D" id="3.40.50.720">
    <property type="entry name" value="NAD(P)-binding Rossmann-like Domain"/>
    <property type="match status" value="1"/>
</dbReference>
<evidence type="ECO:0000256" key="10">
    <source>
        <dbReference type="ARBA" id="ARBA00023235"/>
    </source>
</evidence>
<keyword evidence="11" id="KW-0456">Lyase</keyword>
<keyword evidence="6" id="KW-0560">Oxidoreductase</keyword>
<comment type="similarity">
    <text evidence="14">Belongs to the enoyl-CoA hydratase/isomerase family.</text>
</comment>
<evidence type="ECO:0000259" key="16">
    <source>
        <dbReference type="Pfam" id="PF02737"/>
    </source>
</evidence>